<dbReference type="EMBL" id="CCRH01000021">
    <property type="protein sequence ID" value="CDZ40351.1"/>
    <property type="molecule type" value="Genomic_DNA"/>
</dbReference>
<dbReference type="Proteomes" id="UP000046176">
    <property type="component" value="Unassembled WGS sequence"/>
</dbReference>
<accession>A0A0T7FZC6</accession>
<name>A0A0T7FZC6_NEOGA</name>
<keyword evidence="1" id="KW-0472">Membrane</keyword>
<feature type="transmembrane region" description="Helical" evidence="1">
    <location>
        <begin position="79"/>
        <end position="98"/>
    </location>
</feature>
<keyword evidence="1" id="KW-1133">Transmembrane helix</keyword>
<organism evidence="2 3">
    <name type="scientific">Neorhizobium galegae bv. officinalis</name>
    <dbReference type="NCBI Taxonomy" id="323656"/>
    <lineage>
        <taxon>Bacteria</taxon>
        <taxon>Pseudomonadati</taxon>
        <taxon>Pseudomonadota</taxon>
        <taxon>Alphaproteobacteria</taxon>
        <taxon>Hyphomicrobiales</taxon>
        <taxon>Rhizobiaceae</taxon>
        <taxon>Rhizobium/Agrobacterium group</taxon>
        <taxon>Neorhizobium</taxon>
    </lineage>
</organism>
<protein>
    <submittedName>
        <fullName evidence="2">Uncharacterized protein</fullName>
    </submittedName>
</protein>
<dbReference type="AlphaFoldDB" id="A0A0T7FZC6"/>
<gene>
    <name evidence="2" type="ORF">NGAL_HAMBI1145_53450</name>
</gene>
<feature type="transmembrane region" description="Helical" evidence="1">
    <location>
        <begin position="12"/>
        <end position="33"/>
    </location>
</feature>
<evidence type="ECO:0000313" key="2">
    <source>
        <dbReference type="EMBL" id="CDZ40351.1"/>
    </source>
</evidence>
<evidence type="ECO:0000313" key="3">
    <source>
        <dbReference type="Proteomes" id="UP000046176"/>
    </source>
</evidence>
<dbReference type="RefSeq" id="WP_046669268.1">
    <property type="nucleotide sequence ID" value="NZ_CCRH01000021.1"/>
</dbReference>
<proteinExistence type="predicted"/>
<evidence type="ECO:0000256" key="1">
    <source>
        <dbReference type="SAM" id="Phobius"/>
    </source>
</evidence>
<sequence>MAGQFQLNKKEALLAAGVGYLGAFVAGYAGWAVHQVRPDALLNSLAAFPLIFTFFLIGSAYVIKAFAAPGKSRYWRIRLGLPLHALGMIAYTALALWGAATSDLAFLFLLLGSALHLGLAYWNAPKR</sequence>
<keyword evidence="1" id="KW-0812">Transmembrane</keyword>
<feature type="transmembrane region" description="Helical" evidence="1">
    <location>
        <begin position="45"/>
        <end position="67"/>
    </location>
</feature>
<reference evidence="2 3" key="1">
    <citation type="submission" date="2014-08" db="EMBL/GenBank/DDBJ databases">
        <authorList>
            <person name="Chen Y.-H."/>
        </authorList>
    </citation>
    <scope>NUCLEOTIDE SEQUENCE [LARGE SCALE GENOMIC DNA]</scope>
</reference>
<feature type="transmembrane region" description="Helical" evidence="1">
    <location>
        <begin position="104"/>
        <end position="124"/>
    </location>
</feature>